<name>A0A178FEQ3_TRIVO</name>
<feature type="region of interest" description="Disordered" evidence="2">
    <location>
        <begin position="176"/>
        <end position="208"/>
    </location>
</feature>
<feature type="transmembrane region" description="Helical" evidence="3">
    <location>
        <begin position="20"/>
        <end position="37"/>
    </location>
</feature>
<protein>
    <recommendedName>
        <fullName evidence="6">Rhomboid family membrane protein</fullName>
    </recommendedName>
</protein>
<dbReference type="OrthoDB" id="5411041at2759"/>
<feature type="coiled-coil region" evidence="1">
    <location>
        <begin position="91"/>
        <end position="121"/>
    </location>
</feature>
<accession>A0A178FEQ3</accession>
<evidence type="ECO:0000256" key="2">
    <source>
        <dbReference type="SAM" id="MobiDB-lite"/>
    </source>
</evidence>
<evidence type="ECO:0000313" key="4">
    <source>
        <dbReference type="EMBL" id="OAL70415.1"/>
    </source>
</evidence>
<evidence type="ECO:0000313" key="5">
    <source>
        <dbReference type="Proteomes" id="UP000243519"/>
    </source>
</evidence>
<dbReference type="Proteomes" id="UP000243519">
    <property type="component" value="Unassembled WGS sequence"/>
</dbReference>
<keyword evidence="1" id="KW-0175">Coiled coil</keyword>
<sequence>MSQPSELAQTRAEDYKRFKFYAAVGIGIAAPIIIALPPRKLDIYTASLITACVASVDYLLTERTGKGILSQMATLVPAKPALLNDLPTKKAEELNERMRIARIQEQELERLRGSMAGEEEEEEEKPSLRKSIRKFWMGRETEGWVERRREEERKALAEGKTYSEIMMDYVREAWRLDEGREQGGNAEKSPAEQQEVQPVEQNETDSTS</sequence>
<proteinExistence type="predicted"/>
<dbReference type="EMBL" id="LHPN01000009">
    <property type="protein sequence ID" value="OAL70415.1"/>
    <property type="molecule type" value="Genomic_DNA"/>
</dbReference>
<evidence type="ECO:0000256" key="1">
    <source>
        <dbReference type="SAM" id="Coils"/>
    </source>
</evidence>
<keyword evidence="5" id="KW-1185">Reference proteome</keyword>
<evidence type="ECO:0008006" key="6">
    <source>
        <dbReference type="Google" id="ProtNLM"/>
    </source>
</evidence>
<evidence type="ECO:0000256" key="3">
    <source>
        <dbReference type="SAM" id="Phobius"/>
    </source>
</evidence>
<dbReference type="AlphaFoldDB" id="A0A178FEQ3"/>
<gene>
    <name evidence="4" type="ORF">A7D00_5381</name>
</gene>
<reference evidence="4 5" key="1">
    <citation type="submission" date="2016-05" db="EMBL/GenBank/DDBJ databases">
        <title>Genome sequencing of Trichophyton violaceum CMCC(F)T3l isolated from hair.</title>
        <authorList>
            <person name="Zhan P."/>
            <person name="Tao Y."/>
            <person name="Liu W."/>
        </authorList>
    </citation>
    <scope>NUCLEOTIDE SEQUENCE [LARGE SCALE GENOMIC DNA]</scope>
    <source>
        <strain evidence="5">CMCC(F)T3l</strain>
    </source>
</reference>
<organism evidence="4 5">
    <name type="scientific">Trichophyton violaceum</name>
    <dbReference type="NCBI Taxonomy" id="34388"/>
    <lineage>
        <taxon>Eukaryota</taxon>
        <taxon>Fungi</taxon>
        <taxon>Dikarya</taxon>
        <taxon>Ascomycota</taxon>
        <taxon>Pezizomycotina</taxon>
        <taxon>Eurotiomycetes</taxon>
        <taxon>Eurotiomycetidae</taxon>
        <taxon>Onygenales</taxon>
        <taxon>Arthrodermataceae</taxon>
        <taxon>Trichophyton</taxon>
    </lineage>
</organism>
<keyword evidence="3" id="KW-0472">Membrane</keyword>
<comment type="caution">
    <text evidence="4">The sequence shown here is derived from an EMBL/GenBank/DDBJ whole genome shotgun (WGS) entry which is preliminary data.</text>
</comment>
<feature type="compositionally biased region" description="Low complexity" evidence="2">
    <location>
        <begin position="192"/>
        <end position="201"/>
    </location>
</feature>
<keyword evidence="3" id="KW-1133">Transmembrane helix</keyword>
<keyword evidence="3" id="KW-0812">Transmembrane</keyword>